<dbReference type="AlphaFoldDB" id="A0A7Y7LZR5"/>
<dbReference type="PANTHER" id="PTHR34820">
    <property type="entry name" value="INNER MEMBRANE PROTEIN YEBZ"/>
    <property type="match status" value="1"/>
</dbReference>
<evidence type="ECO:0000256" key="5">
    <source>
        <dbReference type="SAM" id="MobiDB-lite"/>
    </source>
</evidence>
<dbReference type="Pfam" id="PF04234">
    <property type="entry name" value="CopC"/>
    <property type="match status" value="1"/>
</dbReference>
<proteinExistence type="predicted"/>
<keyword evidence="6" id="KW-0472">Membrane</keyword>
<dbReference type="InterPro" id="IPR032694">
    <property type="entry name" value="CopC/D"/>
</dbReference>
<feature type="transmembrane region" description="Helical" evidence="6">
    <location>
        <begin position="183"/>
        <end position="205"/>
    </location>
</feature>
<keyword evidence="3" id="KW-0732">Signal</keyword>
<dbReference type="Proteomes" id="UP000543556">
    <property type="component" value="Unassembled WGS sequence"/>
</dbReference>
<comment type="subcellular location">
    <subcellularLocation>
        <location evidence="1">Cell envelope</location>
    </subcellularLocation>
</comment>
<keyword evidence="9" id="KW-1185">Reference proteome</keyword>
<evidence type="ECO:0000313" key="8">
    <source>
        <dbReference type="EMBL" id="NVM94961.1"/>
    </source>
</evidence>
<dbReference type="SUPFAM" id="SSF81296">
    <property type="entry name" value="E set domains"/>
    <property type="match status" value="1"/>
</dbReference>
<evidence type="ECO:0000256" key="2">
    <source>
        <dbReference type="ARBA" id="ARBA00022723"/>
    </source>
</evidence>
<dbReference type="EMBL" id="JAAMFM010000010">
    <property type="protein sequence ID" value="NVM94961.1"/>
    <property type="molecule type" value="Genomic_DNA"/>
</dbReference>
<feature type="domain" description="CopC" evidence="7">
    <location>
        <begin position="55"/>
        <end position="147"/>
    </location>
</feature>
<dbReference type="GO" id="GO:0006825">
    <property type="term" value="P:copper ion transport"/>
    <property type="evidence" value="ECO:0007669"/>
    <property type="project" value="InterPro"/>
</dbReference>
<keyword evidence="6" id="KW-0812">Transmembrane</keyword>
<evidence type="ECO:0000256" key="1">
    <source>
        <dbReference type="ARBA" id="ARBA00004196"/>
    </source>
</evidence>
<evidence type="ECO:0000313" key="9">
    <source>
        <dbReference type="Proteomes" id="UP000543556"/>
    </source>
</evidence>
<dbReference type="GO" id="GO:0030313">
    <property type="term" value="C:cell envelope"/>
    <property type="evidence" value="ECO:0007669"/>
    <property type="project" value="UniProtKB-SubCell"/>
</dbReference>
<comment type="caution">
    <text evidence="8">The sequence shown here is derived from an EMBL/GenBank/DDBJ whole genome shotgun (WGS) entry which is preliminary data.</text>
</comment>
<dbReference type="InterPro" id="IPR014756">
    <property type="entry name" value="Ig_E-set"/>
</dbReference>
<name>A0A7Y7LZR5_9MICC</name>
<gene>
    <name evidence="8" type="ORF">G6034_08550</name>
</gene>
<dbReference type="Gene3D" id="2.60.40.1220">
    <property type="match status" value="1"/>
</dbReference>
<dbReference type="GO" id="GO:0046688">
    <property type="term" value="P:response to copper ion"/>
    <property type="evidence" value="ECO:0007669"/>
    <property type="project" value="InterPro"/>
</dbReference>
<evidence type="ECO:0000259" key="7">
    <source>
        <dbReference type="Pfam" id="PF04234"/>
    </source>
</evidence>
<dbReference type="GO" id="GO:0005507">
    <property type="term" value="F:copper ion binding"/>
    <property type="evidence" value="ECO:0007669"/>
    <property type="project" value="InterPro"/>
</dbReference>
<evidence type="ECO:0000256" key="4">
    <source>
        <dbReference type="ARBA" id="ARBA00023008"/>
    </source>
</evidence>
<sequence length="213" mass="21302">MTPGGHATRRNPAAGLRLHGSARRAVRPRAAWRALAGAAVVLLALLGGTGTAQAHDSLESTFPANGATVATMPQAVTLTMSNTPAAIGAEIKVLDAGGTNWAVGAVSVLDNVATQQVKPGAPAGKYTVEWRLVSSDSHPVGTGQNFTFTTKAAASPGAVAGPAQPAQQVSEAAAPPVADSGGIPWSVVGLIGVLVVVVVAMVVVARRRLGQAD</sequence>
<dbReference type="GO" id="GO:0042597">
    <property type="term" value="C:periplasmic space"/>
    <property type="evidence" value="ECO:0007669"/>
    <property type="project" value="InterPro"/>
</dbReference>
<dbReference type="PANTHER" id="PTHR34820:SF4">
    <property type="entry name" value="INNER MEMBRANE PROTEIN YEBZ"/>
    <property type="match status" value="1"/>
</dbReference>
<dbReference type="InterPro" id="IPR014755">
    <property type="entry name" value="Cu-Rt/internalin_Ig-like"/>
</dbReference>
<evidence type="ECO:0000256" key="6">
    <source>
        <dbReference type="SAM" id="Phobius"/>
    </source>
</evidence>
<keyword evidence="6" id="KW-1133">Transmembrane helix</keyword>
<feature type="region of interest" description="Disordered" evidence="5">
    <location>
        <begin position="1"/>
        <end position="20"/>
    </location>
</feature>
<accession>A0A7Y7LZR5</accession>
<keyword evidence="4" id="KW-0186">Copper</keyword>
<protein>
    <submittedName>
        <fullName evidence="8">Copper resistance protein CopC</fullName>
    </submittedName>
</protein>
<keyword evidence="2" id="KW-0479">Metal-binding</keyword>
<evidence type="ECO:0000256" key="3">
    <source>
        <dbReference type="ARBA" id="ARBA00022729"/>
    </source>
</evidence>
<dbReference type="InterPro" id="IPR007348">
    <property type="entry name" value="CopC_dom"/>
</dbReference>
<dbReference type="GO" id="GO:0005886">
    <property type="term" value="C:plasma membrane"/>
    <property type="evidence" value="ECO:0007669"/>
    <property type="project" value="TreeGrafter"/>
</dbReference>
<reference evidence="8 9" key="1">
    <citation type="submission" date="2020-02" db="EMBL/GenBank/DDBJ databases">
        <title>Genome sequence of strain AETb3-4.</title>
        <authorList>
            <person name="Gao J."/>
            <person name="Zhang X."/>
        </authorList>
    </citation>
    <scope>NUCLEOTIDE SEQUENCE [LARGE SCALE GENOMIC DNA]</scope>
    <source>
        <strain evidence="8 9">AETb3-4</strain>
    </source>
</reference>
<organism evidence="8 9">
    <name type="scientific">Arthrobacter wenxiniae</name>
    <dbReference type="NCBI Taxonomy" id="2713570"/>
    <lineage>
        <taxon>Bacteria</taxon>
        <taxon>Bacillati</taxon>
        <taxon>Actinomycetota</taxon>
        <taxon>Actinomycetes</taxon>
        <taxon>Micrococcales</taxon>
        <taxon>Micrococcaceae</taxon>
        <taxon>Arthrobacter</taxon>
    </lineage>
</organism>